<evidence type="ECO:0000256" key="7">
    <source>
        <dbReference type="ARBA" id="ARBA00023015"/>
    </source>
</evidence>
<evidence type="ECO:0000256" key="2">
    <source>
        <dbReference type="ARBA" id="ARBA00004496"/>
    </source>
</evidence>
<evidence type="ECO:0000259" key="12">
    <source>
        <dbReference type="PROSITE" id="PS50827"/>
    </source>
</evidence>
<keyword evidence="3" id="KW-0963">Cytoplasm</keyword>
<evidence type="ECO:0000313" key="14">
    <source>
        <dbReference type="Proteomes" id="UP001085076"/>
    </source>
</evidence>
<dbReference type="GO" id="GO:0005634">
    <property type="term" value="C:nucleus"/>
    <property type="evidence" value="ECO:0007669"/>
    <property type="project" value="UniProtKB-SubCell"/>
</dbReference>
<keyword evidence="10" id="KW-0175">Coiled coil</keyword>
<organism evidence="13 14">
    <name type="scientific">Dioscorea zingiberensis</name>
    <dbReference type="NCBI Taxonomy" id="325984"/>
    <lineage>
        <taxon>Eukaryota</taxon>
        <taxon>Viridiplantae</taxon>
        <taxon>Streptophyta</taxon>
        <taxon>Embryophyta</taxon>
        <taxon>Tracheophyta</taxon>
        <taxon>Spermatophyta</taxon>
        <taxon>Magnoliopsida</taxon>
        <taxon>Liliopsida</taxon>
        <taxon>Dioscoreales</taxon>
        <taxon>Dioscoreaceae</taxon>
        <taxon>Dioscorea</taxon>
    </lineage>
</organism>
<evidence type="ECO:0000256" key="4">
    <source>
        <dbReference type="ARBA" id="ARBA00022499"/>
    </source>
</evidence>
<dbReference type="InterPro" id="IPR018866">
    <property type="entry name" value="Znf-4CXXC_R1"/>
</dbReference>
<gene>
    <name evidence="13" type="ORF">J5N97_007558</name>
</gene>
<dbReference type="GO" id="GO:0005737">
    <property type="term" value="C:cytoplasm"/>
    <property type="evidence" value="ECO:0007669"/>
    <property type="project" value="UniProtKB-SubCell"/>
</dbReference>
<dbReference type="Pfam" id="PF10497">
    <property type="entry name" value="zf-4CXXC_R1"/>
    <property type="match status" value="1"/>
</dbReference>
<dbReference type="PANTHER" id="PTHR31169:SF8">
    <property type="entry name" value="ZINC-FINGER DOMAIN OF MONOAMINE-OXIDASE A REPRESSOR R1 PROTEIN"/>
    <property type="match status" value="1"/>
</dbReference>
<feature type="region of interest" description="Disordered" evidence="11">
    <location>
        <begin position="157"/>
        <end position="258"/>
    </location>
</feature>
<evidence type="ECO:0000256" key="8">
    <source>
        <dbReference type="ARBA" id="ARBA00023163"/>
    </source>
</evidence>
<keyword evidence="5" id="KW-0597">Phosphoprotein</keyword>
<protein>
    <recommendedName>
        <fullName evidence="12">DDT domain-containing protein</fullName>
    </recommendedName>
</protein>
<evidence type="ECO:0000256" key="9">
    <source>
        <dbReference type="ARBA" id="ARBA00023242"/>
    </source>
</evidence>
<reference evidence="13" key="1">
    <citation type="submission" date="2021-03" db="EMBL/GenBank/DDBJ databases">
        <authorList>
            <person name="Li Z."/>
            <person name="Yang C."/>
        </authorList>
    </citation>
    <scope>NUCLEOTIDE SEQUENCE</scope>
    <source>
        <strain evidence="13">Dzin_1.0</strain>
        <tissue evidence="13">Leaf</tissue>
    </source>
</reference>
<evidence type="ECO:0000256" key="6">
    <source>
        <dbReference type="ARBA" id="ARBA00022843"/>
    </source>
</evidence>
<evidence type="ECO:0000256" key="3">
    <source>
        <dbReference type="ARBA" id="ARBA00022490"/>
    </source>
</evidence>
<dbReference type="Proteomes" id="UP001085076">
    <property type="component" value="Miscellaneous, Linkage group lg01"/>
</dbReference>
<proteinExistence type="predicted"/>
<keyword evidence="9" id="KW-0539">Nucleus</keyword>
<name>A0A9D5DFG4_9LILI</name>
<dbReference type="InterPro" id="IPR040221">
    <property type="entry name" value="CDCA7/CDA7L"/>
</dbReference>
<dbReference type="PANTHER" id="PTHR31169">
    <property type="entry name" value="OS05G0300700 PROTEIN"/>
    <property type="match status" value="1"/>
</dbReference>
<evidence type="ECO:0000256" key="10">
    <source>
        <dbReference type="SAM" id="Coils"/>
    </source>
</evidence>
<comment type="subcellular location">
    <subcellularLocation>
        <location evidence="2">Cytoplasm</location>
    </subcellularLocation>
    <subcellularLocation>
        <location evidence="1">Nucleus</location>
    </subcellularLocation>
</comment>
<dbReference type="InterPro" id="IPR018501">
    <property type="entry name" value="DDT_dom"/>
</dbReference>
<keyword evidence="14" id="KW-1185">Reference proteome</keyword>
<feature type="compositionally biased region" description="Polar residues" evidence="11">
    <location>
        <begin position="211"/>
        <end position="229"/>
    </location>
</feature>
<feature type="domain" description="DDT" evidence="12">
    <location>
        <begin position="292"/>
        <end position="357"/>
    </location>
</feature>
<evidence type="ECO:0000256" key="11">
    <source>
        <dbReference type="SAM" id="MobiDB-lite"/>
    </source>
</evidence>
<dbReference type="AlphaFoldDB" id="A0A9D5DFG4"/>
<dbReference type="Pfam" id="PF15612">
    <property type="entry name" value="WHIM1"/>
    <property type="match status" value="1"/>
</dbReference>
<dbReference type="InterPro" id="IPR028942">
    <property type="entry name" value="WHIM1_dom"/>
</dbReference>
<feature type="compositionally biased region" description="Basic and acidic residues" evidence="11">
    <location>
        <begin position="191"/>
        <end position="201"/>
    </location>
</feature>
<keyword evidence="7" id="KW-0805">Transcription regulation</keyword>
<dbReference type="EMBL" id="JAGGNH010000001">
    <property type="protein sequence ID" value="KAJ0989202.1"/>
    <property type="molecule type" value="Genomic_DNA"/>
</dbReference>
<dbReference type="PROSITE" id="PS50827">
    <property type="entry name" value="DDT"/>
    <property type="match status" value="1"/>
</dbReference>
<dbReference type="OrthoDB" id="298344at2759"/>
<sequence length="578" mass="64886">MDSTPLATNSTDLVEEAMADEKAQGEAPPAPSPNKRTKDPGVRHVGSRIYDSENGISCHQCRQKTRDSVASCKKMKKKRPCTIKYCLKCLRNRYGEDAVEVDALPDWECPKCRGICNCSVCMKRRGQQPTGMLIHTAKATGYSSVLELLHHNVAQGSQARNVEALPAKSGPGEELDNVGKDDAEENPQAEKGNEGEQRPEVQPDGGKNDCIISNDSQQGNGENQENTGKVSHPGSEENAPADDDDTKQPMPLKKFGRPRKRDVINMAELEEKAIVLPEGIPLTMVADVEWQTDDAGSALQFLEFCSTFSKVLDIKKGQPEAILREIARDRGVRQASQSLTVQFQMKLLSLILKNWGERSPSYSPDNARSWLQDLGKCITQSHCTARVLHLDCHDWDSIDYDNLESSEKLKILNFLCDETLGTDVLRSWIDEENNKFLEKKKEDREKASAAKRKAKDIKQKMKQEMAKAIISREGAPLSVSEHKDLISKIRTEAEKSSAELAESIENPKKKRRIDAVRTERIFFVENERTYWRLGGSGCPDILAQEIDNQNLVTPHDKWFCYNEAENQKTFDKIISTIR</sequence>
<feature type="coiled-coil region" evidence="10">
    <location>
        <begin position="437"/>
        <end position="467"/>
    </location>
</feature>
<keyword evidence="6" id="KW-0832">Ubl conjugation</keyword>
<keyword evidence="4" id="KW-1017">Isopeptide bond</keyword>
<accession>A0A9D5DFG4</accession>
<feature type="compositionally biased region" description="Polar residues" evidence="11">
    <location>
        <begin position="1"/>
        <end position="12"/>
    </location>
</feature>
<evidence type="ECO:0000256" key="5">
    <source>
        <dbReference type="ARBA" id="ARBA00022553"/>
    </source>
</evidence>
<evidence type="ECO:0000313" key="13">
    <source>
        <dbReference type="EMBL" id="KAJ0989202.1"/>
    </source>
</evidence>
<dbReference type="GO" id="GO:0006355">
    <property type="term" value="P:regulation of DNA-templated transcription"/>
    <property type="evidence" value="ECO:0007669"/>
    <property type="project" value="InterPro"/>
</dbReference>
<comment type="caution">
    <text evidence="13">The sequence shown here is derived from an EMBL/GenBank/DDBJ whole genome shotgun (WGS) entry which is preliminary data.</text>
</comment>
<feature type="region of interest" description="Disordered" evidence="11">
    <location>
        <begin position="1"/>
        <end position="46"/>
    </location>
</feature>
<keyword evidence="8" id="KW-0804">Transcription</keyword>
<reference evidence="13" key="2">
    <citation type="journal article" date="2022" name="Hortic Res">
        <title>The genome of Dioscorea zingiberensis sheds light on the biosynthesis, origin and evolution of the medicinally important diosgenin saponins.</title>
        <authorList>
            <person name="Li Y."/>
            <person name="Tan C."/>
            <person name="Li Z."/>
            <person name="Guo J."/>
            <person name="Li S."/>
            <person name="Chen X."/>
            <person name="Wang C."/>
            <person name="Dai X."/>
            <person name="Yang H."/>
            <person name="Song W."/>
            <person name="Hou L."/>
            <person name="Xu J."/>
            <person name="Tong Z."/>
            <person name="Xu A."/>
            <person name="Yuan X."/>
            <person name="Wang W."/>
            <person name="Yang Q."/>
            <person name="Chen L."/>
            <person name="Sun Z."/>
            <person name="Wang K."/>
            <person name="Pan B."/>
            <person name="Chen J."/>
            <person name="Bao Y."/>
            <person name="Liu F."/>
            <person name="Qi X."/>
            <person name="Gang D.R."/>
            <person name="Wen J."/>
            <person name="Li J."/>
        </authorList>
    </citation>
    <scope>NUCLEOTIDE SEQUENCE</scope>
    <source>
        <strain evidence="13">Dzin_1.0</strain>
    </source>
</reference>
<evidence type="ECO:0000256" key="1">
    <source>
        <dbReference type="ARBA" id="ARBA00004123"/>
    </source>
</evidence>